<evidence type="ECO:0000313" key="3">
    <source>
        <dbReference type="Proteomes" id="UP000186855"/>
    </source>
</evidence>
<feature type="non-terminal residue" evidence="2">
    <location>
        <position position="1"/>
    </location>
</feature>
<protein>
    <submittedName>
        <fullName evidence="2">Uncharacterized protein</fullName>
    </submittedName>
</protein>
<feature type="region of interest" description="Disordered" evidence="1">
    <location>
        <begin position="1"/>
        <end position="70"/>
    </location>
</feature>
<organism evidence="2 3">
    <name type="scientific">Actinomyces oris</name>
    <dbReference type="NCBI Taxonomy" id="544580"/>
    <lineage>
        <taxon>Bacteria</taxon>
        <taxon>Bacillati</taxon>
        <taxon>Actinomycetota</taxon>
        <taxon>Actinomycetes</taxon>
        <taxon>Actinomycetales</taxon>
        <taxon>Actinomycetaceae</taxon>
        <taxon>Actinomyces</taxon>
    </lineage>
</organism>
<sequence>GTRHPRSGGSSRTTDDDTSHPPDPTARFDAVTTPAGPVPARRAITPATAPKPRRTSRASTTPVAPESRPAAVYSARHAAAPSATQMFGFGSPYATGMEAR</sequence>
<proteinExistence type="predicted"/>
<name>A0A1Q8VWH0_9ACTO</name>
<dbReference type="EMBL" id="MSKI01000066">
    <property type="protein sequence ID" value="OLO52498.1"/>
    <property type="molecule type" value="Genomic_DNA"/>
</dbReference>
<dbReference type="Proteomes" id="UP000186855">
    <property type="component" value="Unassembled WGS sequence"/>
</dbReference>
<dbReference type="AlphaFoldDB" id="A0A1Q8VWH0"/>
<comment type="caution">
    <text evidence="2">The sequence shown here is derived from an EMBL/GenBank/DDBJ whole genome shotgun (WGS) entry which is preliminary data.</text>
</comment>
<gene>
    <name evidence="2" type="ORF">BKH30_06340</name>
</gene>
<evidence type="ECO:0000256" key="1">
    <source>
        <dbReference type="SAM" id="MobiDB-lite"/>
    </source>
</evidence>
<reference evidence="2 3" key="1">
    <citation type="submission" date="2016-12" db="EMBL/GenBank/DDBJ databases">
        <title>Genomic comparison of strains in the 'Actinomyces naeslundii' group.</title>
        <authorList>
            <person name="Mughal S.R."/>
            <person name="Do T."/>
            <person name="Gilbert S.C."/>
            <person name="Witherden E.A."/>
            <person name="Didelot X."/>
            <person name="Beighton D."/>
        </authorList>
    </citation>
    <scope>NUCLEOTIDE SEQUENCE [LARGE SCALE GENOMIC DNA]</scope>
    <source>
        <strain evidence="2 3">S24V</strain>
    </source>
</reference>
<feature type="compositionally biased region" description="Low complexity" evidence="1">
    <location>
        <begin position="38"/>
        <end position="50"/>
    </location>
</feature>
<evidence type="ECO:0000313" key="2">
    <source>
        <dbReference type="EMBL" id="OLO52498.1"/>
    </source>
</evidence>
<accession>A0A1Q8VWH0</accession>